<accession>A0A1I8BA62</accession>
<dbReference type="PROSITE" id="PS50011">
    <property type="entry name" value="PROTEIN_KINASE_DOM"/>
    <property type="match status" value="1"/>
</dbReference>
<protein>
    <submittedName>
        <fullName evidence="4">Protein kinase domain-containing protein</fullName>
    </submittedName>
</protein>
<dbReference type="GO" id="GO:0004672">
    <property type="term" value="F:protein kinase activity"/>
    <property type="evidence" value="ECO:0007669"/>
    <property type="project" value="InterPro"/>
</dbReference>
<dbReference type="SUPFAM" id="SSF56112">
    <property type="entry name" value="Protein kinase-like (PK-like)"/>
    <property type="match status" value="1"/>
</dbReference>
<dbReference type="InterPro" id="IPR011009">
    <property type="entry name" value="Kinase-like_dom_sf"/>
</dbReference>
<evidence type="ECO:0000256" key="1">
    <source>
        <dbReference type="SAM" id="SignalP"/>
    </source>
</evidence>
<organism evidence="3 4">
    <name type="scientific">Meloidogyne hapla</name>
    <name type="common">Root-knot nematode worm</name>
    <dbReference type="NCBI Taxonomy" id="6305"/>
    <lineage>
        <taxon>Eukaryota</taxon>
        <taxon>Metazoa</taxon>
        <taxon>Ecdysozoa</taxon>
        <taxon>Nematoda</taxon>
        <taxon>Chromadorea</taxon>
        <taxon>Rhabditida</taxon>
        <taxon>Tylenchina</taxon>
        <taxon>Tylenchomorpha</taxon>
        <taxon>Tylenchoidea</taxon>
        <taxon>Meloidogynidae</taxon>
        <taxon>Meloidogyninae</taxon>
        <taxon>Meloidogyne</taxon>
    </lineage>
</organism>
<dbReference type="Proteomes" id="UP000095281">
    <property type="component" value="Unplaced"/>
</dbReference>
<evidence type="ECO:0000313" key="3">
    <source>
        <dbReference type="Proteomes" id="UP000095281"/>
    </source>
</evidence>
<dbReference type="InterPro" id="IPR000719">
    <property type="entry name" value="Prot_kinase_dom"/>
</dbReference>
<dbReference type="WBParaSite" id="MhA1_Contig1749.frz3.gene2">
    <property type="protein sequence ID" value="MhA1_Contig1749.frz3.gene2"/>
    <property type="gene ID" value="MhA1_Contig1749.frz3.gene2"/>
</dbReference>
<dbReference type="AlphaFoldDB" id="A0A1I8BA62"/>
<feature type="chain" id="PRO_5009315598" evidence="1">
    <location>
        <begin position="22"/>
        <end position="136"/>
    </location>
</feature>
<feature type="domain" description="Protein kinase" evidence="2">
    <location>
        <begin position="66"/>
        <end position="136"/>
    </location>
</feature>
<dbReference type="Gene3D" id="3.30.200.20">
    <property type="entry name" value="Phosphorylase Kinase, domain 1"/>
    <property type="match status" value="1"/>
</dbReference>
<evidence type="ECO:0000313" key="4">
    <source>
        <dbReference type="WBParaSite" id="MhA1_Contig1749.frz3.gene2"/>
    </source>
</evidence>
<name>A0A1I8BA62_MELHA</name>
<evidence type="ECO:0000259" key="2">
    <source>
        <dbReference type="PROSITE" id="PS50011"/>
    </source>
</evidence>
<keyword evidence="3" id="KW-1185">Reference proteome</keyword>
<keyword evidence="1" id="KW-0732">Signal</keyword>
<proteinExistence type="predicted"/>
<dbReference type="GO" id="GO:0005524">
    <property type="term" value="F:ATP binding"/>
    <property type="evidence" value="ECO:0007669"/>
    <property type="project" value="InterPro"/>
</dbReference>
<sequence length="136" mass="15718">MEIFNFLKVYLLILLLLKCNGARNNPETYEASTSRNAAHCECGDNQLSELKTIKLKLNKQREAEFKISRAFLAEGGFGKVYHAYWPDRDICVAIKKIATKSKKFIKEEAKNEIAIFEYINGNIEQNNRTYIIKMYG</sequence>
<reference evidence="4" key="1">
    <citation type="submission" date="2016-11" db="UniProtKB">
        <authorList>
            <consortium name="WormBaseParasite"/>
        </authorList>
    </citation>
    <scope>IDENTIFICATION</scope>
</reference>
<feature type="signal peptide" evidence="1">
    <location>
        <begin position="1"/>
        <end position="21"/>
    </location>
</feature>